<keyword evidence="1" id="KW-0560">Oxidoreductase</keyword>
<dbReference type="InterPro" id="IPR048381">
    <property type="entry name" value="GDH_C"/>
</dbReference>
<organism evidence="7 8">
    <name type="scientific">Candidatus Raskinella chloraquaticus</name>
    <dbReference type="NCBI Taxonomy" id="1951219"/>
    <lineage>
        <taxon>Bacteria</taxon>
        <taxon>Pseudomonadati</taxon>
        <taxon>Pseudomonadota</taxon>
        <taxon>Alphaproteobacteria</taxon>
        <taxon>Hyphomicrobiales</taxon>
        <taxon>Phreatobacteraceae</taxon>
        <taxon>Candidatus Raskinella</taxon>
    </lineage>
</organism>
<dbReference type="Pfam" id="PF21076">
    <property type="entry name" value="GDH_ACT2"/>
    <property type="match status" value="1"/>
</dbReference>
<accession>A0A1W9HY12</accession>
<dbReference type="SUPFAM" id="SSF53223">
    <property type="entry name" value="Aminoacid dehydrogenase-like, N-terminal domain"/>
    <property type="match status" value="1"/>
</dbReference>
<dbReference type="RefSeq" id="WP_376802291.1">
    <property type="nucleotide sequence ID" value="NZ_DBNB01000034.1"/>
</dbReference>
<evidence type="ECO:0000259" key="2">
    <source>
        <dbReference type="Pfam" id="PF05088"/>
    </source>
</evidence>
<gene>
    <name evidence="7" type="ORF">A4S15_08180</name>
</gene>
<evidence type="ECO:0000259" key="3">
    <source>
        <dbReference type="Pfam" id="PF21074"/>
    </source>
</evidence>
<dbReference type="PANTHER" id="PTHR43403:SF1">
    <property type="entry name" value="NAD-SPECIFIC GLUTAMATE DEHYDROGENASE"/>
    <property type="match status" value="1"/>
</dbReference>
<comment type="caution">
    <text evidence="7">The sequence shown here is derived from an EMBL/GenBank/DDBJ whole genome shotgun (WGS) entry which is preliminary data.</text>
</comment>
<dbReference type="Pfam" id="PF21075">
    <property type="entry name" value="GDH_ACT1"/>
    <property type="match status" value="1"/>
</dbReference>
<dbReference type="Proteomes" id="UP000192872">
    <property type="component" value="Unassembled WGS sequence"/>
</dbReference>
<dbReference type="InterPro" id="IPR046346">
    <property type="entry name" value="Aminoacid_DH-like_N_sf"/>
</dbReference>
<feature type="domain" description="NAD-glutamate dehydrogenase ACT3" evidence="6">
    <location>
        <begin position="546"/>
        <end position="622"/>
    </location>
</feature>
<dbReference type="GO" id="GO:0004069">
    <property type="term" value="F:L-aspartate:2-oxoglutarate aminotransferase activity"/>
    <property type="evidence" value="ECO:0007669"/>
    <property type="project" value="InterPro"/>
</dbReference>
<dbReference type="InterPro" id="IPR049056">
    <property type="entry name" value="NAD_Glu_DH_HM3"/>
</dbReference>
<sequence>MRDDEASKVKLIADSSKLAAKLCDAPPAFVRTLFKRAAAEDILVYSPQDLASLIATSWRNLKKRTAGKPVISVFNTGAEGSPLAAVTVIEILNDNMPFLLDSLMAEITEAGHEIRFVVHPILRVGRSESGVLKRLAGSDDETPDIRQESLIHLHIERLDEAALTRLRDELATTLRDVRLVVTDWKPMMGRVQRVVEELKRVPPPLPVGELSEAIHFLEWLIGNNFTFLGLREYVVDGRGARSKLAPMNNSGLGLLRDPAVGLLRRGREPVTMTPELRDFLSQPRSLIITKANLRSRVHRRTHLDYVGVKLFDPKGNLTGELRICGLFTSTAYTGAAHAIPYLRRKVEKVISQSGFDPQSHSGKALVNIIEQFPRDELFQIDEETLSTFAQRILQLDERPRVRVLLRADKFDRFQSVLVYLPRDRYTTTTRLEIGKMLAERLSGRVSSWTADYPEGPLARLHFIIGRRDVPFTTSDAGTLETAISAILKTWRDSLADDLMAQYPPARARALRARYQDAFGAAYSDIHTPAEAVDDIRILERLHEGRELAISFYKPDGAPAHELGLKLFHRGGAIALSTRVPLLEAMGFKSIEEYSVDIMPQGDTKDPVTLHDVRLSRGSDQTSDFAPYYDKLEALFMAVWQGRAESDGFNELVVTAGLSWREIALVRAIARYLRQARLLYSQDYMWATLVKHAVVAADLVALFSTRFGPLPGASLNARSARQEAITARILGRLAHVDSLDEDRILRRFLNVIQSMLRTNYYQLDDNGLPKATIAFKLDSQKLDQLPAPRPLVEISVYSPRVEGVHLRFGKIARGGIRWSDRPQDFRTEVLALVKAQQVKNAVIVPVGAKGGFVPKHLPPASDRQAWLAEGTGAYQDFIAALLDLTDNIDVSGKTVVRPNIVRWDGDDPYLVVAADKGTATFSDTANAISARYNHWLGDAFASGGSVGYDHKKMGITARGAWEAVKRHFREGDVDIQSTPFTVAGVGDMSGDVFGNGMLLSTKIRLVAAFDHRDIFLDPSPDPAKSHAERQRLFNLPRSSWADYDKRLISAGGGIFPRSAKSISLSPEIRALLDIAKAEATPQEVMTAILRARVDLLWFGGIGTYIRAAGESNEEAGDRANDAIRILATDLRCKAIGEGANLGMTQRARIEAAGQGIRLNTDAIDNSAGVNTSDVEVNIKIALGAVVRAGKLTEKTRNTLLASMTDEVGALVLRNNYLQSLALSLAERRGAEDLGFARRLMRNLEQEGRLDRAVEYLPQDWVIDERARQGKGLTRPELAVLLAYAKLSLFDRLLDSPVPDDAYLGKELARYFPVDLTQRYASFIEGHRLRREIIATMLSNSIINRGGPTLVPRIVDQTGASAADIAAAFAAVRDSFKFTALNTDIDRLDTIIPGQLQLGLYADIQSVMIDRIVWFLRNAALDRGLTIVIDRFGKAVDAGAGFLAKILPEADAERFSARKAELVGYHVPPVLAARLAALPYLALMPDVVLVADATRKDLDVAARTFFAVSAHFRLGEIAARAGTLATPDYYSRLALDRALSDLSTAARRIAAAVLKAGGMAGWAKRTGPAVERTHNAVSDIAGGGDLSVAKLAVAAGLLGDLAGN</sequence>
<name>A0A1W9HY12_9HYPH</name>
<feature type="domain" description="NAD-specific glutamate dehydrogenase C-terminal" evidence="3">
    <location>
        <begin position="1268"/>
        <end position="1596"/>
    </location>
</feature>
<dbReference type="InterPro" id="IPR036291">
    <property type="entry name" value="NAD(P)-bd_dom_sf"/>
</dbReference>
<reference evidence="7 8" key="1">
    <citation type="journal article" date="2017" name="Water Res.">
        <title>Comammox in drinking water systems.</title>
        <authorList>
            <person name="Wang Y."/>
            <person name="Ma L."/>
            <person name="Mao Y."/>
            <person name="Jiang X."/>
            <person name="Xia Y."/>
            <person name="Yu K."/>
            <person name="Li B."/>
            <person name="Zhang T."/>
        </authorList>
    </citation>
    <scope>NUCLEOTIDE SEQUENCE [LARGE SCALE GENOMIC DNA]</scope>
    <source>
        <strain evidence="7">SG_bin8</strain>
    </source>
</reference>
<dbReference type="InterPro" id="IPR049059">
    <property type="entry name" value="NAD_Glu_DH_HM1"/>
</dbReference>
<dbReference type="Pfam" id="PF21078">
    <property type="entry name" value="GDH_HM3"/>
    <property type="match status" value="1"/>
</dbReference>
<dbReference type="Pfam" id="PF21079">
    <property type="entry name" value="GDH_HM2"/>
    <property type="match status" value="1"/>
</dbReference>
<evidence type="ECO:0000259" key="5">
    <source>
        <dbReference type="Pfam" id="PF21076"/>
    </source>
</evidence>
<evidence type="ECO:0000259" key="6">
    <source>
        <dbReference type="Pfam" id="PF21077"/>
    </source>
</evidence>
<dbReference type="InterPro" id="IPR007780">
    <property type="entry name" value="NAD_Glu_DH_bac"/>
</dbReference>
<dbReference type="GO" id="GO:0006538">
    <property type="term" value="P:L-glutamate catabolic process"/>
    <property type="evidence" value="ECO:0007669"/>
    <property type="project" value="InterPro"/>
</dbReference>
<dbReference type="Pfam" id="PF21074">
    <property type="entry name" value="GDH_C"/>
    <property type="match status" value="1"/>
</dbReference>
<dbReference type="PANTHER" id="PTHR43403">
    <property type="entry name" value="NAD-SPECIFIC GLUTAMATE DEHYDROGENASE"/>
    <property type="match status" value="1"/>
</dbReference>
<dbReference type="InterPro" id="IPR049064">
    <property type="entry name" value="NAD_Glu_DH_ACT3"/>
</dbReference>
<dbReference type="Pfam" id="PF21077">
    <property type="entry name" value="GDH_ACT3"/>
    <property type="match status" value="1"/>
</dbReference>
<dbReference type="Pfam" id="PF21073">
    <property type="entry name" value="GDH_HM1"/>
    <property type="match status" value="1"/>
</dbReference>
<dbReference type="InterPro" id="IPR024727">
    <property type="entry name" value="NAD_Glu_DH_N_ACT1"/>
</dbReference>
<dbReference type="Pfam" id="PF05088">
    <property type="entry name" value="Bac_GDH_CD"/>
    <property type="match status" value="1"/>
</dbReference>
<dbReference type="InterPro" id="IPR049058">
    <property type="entry name" value="NAD_Glu_DH_HM2"/>
</dbReference>
<evidence type="ECO:0000313" key="8">
    <source>
        <dbReference type="Proteomes" id="UP000192872"/>
    </source>
</evidence>
<feature type="domain" description="NAD-glutamate dehydrogenase N-terminal ACT1" evidence="4">
    <location>
        <begin position="29"/>
        <end position="170"/>
    </location>
</feature>
<evidence type="ECO:0000313" key="7">
    <source>
        <dbReference type="EMBL" id="OQW52343.1"/>
    </source>
</evidence>
<dbReference type="STRING" id="1827387.A4S15_08180"/>
<feature type="domain" description="NAD-glutamate dehydrogenase catalytic" evidence="2">
    <location>
        <begin position="729"/>
        <end position="1223"/>
    </location>
</feature>
<protein>
    <submittedName>
        <fullName evidence="7">NAD-glutamate dehydrogenase</fullName>
    </submittedName>
</protein>
<dbReference type="SUPFAM" id="SSF51735">
    <property type="entry name" value="NAD(P)-binding Rossmann-fold domains"/>
    <property type="match status" value="1"/>
</dbReference>
<proteinExistence type="predicted"/>
<evidence type="ECO:0000256" key="1">
    <source>
        <dbReference type="ARBA" id="ARBA00023002"/>
    </source>
</evidence>
<feature type="domain" description="NAD-glutamate dehydrogenase ACT2" evidence="5">
    <location>
        <begin position="402"/>
        <end position="490"/>
    </location>
</feature>
<evidence type="ECO:0000259" key="4">
    <source>
        <dbReference type="Pfam" id="PF21075"/>
    </source>
</evidence>
<dbReference type="GO" id="GO:0004352">
    <property type="term" value="F:glutamate dehydrogenase (NAD+) activity"/>
    <property type="evidence" value="ECO:0007669"/>
    <property type="project" value="InterPro"/>
</dbReference>
<dbReference type="InterPro" id="IPR049062">
    <property type="entry name" value="NAD_Glu_DH_ACT2"/>
</dbReference>
<dbReference type="PIRSF" id="PIRSF036761">
    <property type="entry name" value="GDH_Mll4104"/>
    <property type="match status" value="1"/>
</dbReference>
<dbReference type="InterPro" id="IPR028971">
    <property type="entry name" value="NAD-GDH_cat"/>
</dbReference>
<dbReference type="Gene3D" id="3.40.50.720">
    <property type="entry name" value="NAD(P)-binding Rossmann-like Domain"/>
    <property type="match status" value="1"/>
</dbReference>
<dbReference type="EMBL" id="LWDL01000013">
    <property type="protein sequence ID" value="OQW52343.1"/>
    <property type="molecule type" value="Genomic_DNA"/>
</dbReference>